<dbReference type="SUPFAM" id="SSF47598">
    <property type="entry name" value="Ribbon-helix-helix"/>
    <property type="match status" value="1"/>
</dbReference>
<accession>A0A0B2BIQ9</accession>
<organism evidence="1 2">
    <name type="scientific">Mumia flava</name>
    <dbReference type="NCBI Taxonomy" id="1348852"/>
    <lineage>
        <taxon>Bacteria</taxon>
        <taxon>Bacillati</taxon>
        <taxon>Actinomycetota</taxon>
        <taxon>Actinomycetes</taxon>
        <taxon>Propionibacteriales</taxon>
        <taxon>Nocardioidaceae</taxon>
        <taxon>Mumia</taxon>
    </lineage>
</organism>
<evidence type="ECO:0000313" key="2">
    <source>
        <dbReference type="Proteomes" id="UP000230842"/>
    </source>
</evidence>
<proteinExistence type="predicted"/>
<reference evidence="1 2" key="1">
    <citation type="submission" date="2017-11" db="EMBL/GenBank/DDBJ databases">
        <title>Genomic Encyclopedia of Archaeal and Bacterial Type Strains, Phase II (KMG-II): From Individual Species to Whole Genera.</title>
        <authorList>
            <person name="Goeker M."/>
        </authorList>
    </citation>
    <scope>NUCLEOTIDE SEQUENCE [LARGE SCALE GENOMIC DNA]</scope>
    <source>
        <strain evidence="1 2">DSM 27763</strain>
    </source>
</reference>
<dbReference type="OrthoDB" id="8907023at2"/>
<evidence type="ECO:0000313" key="1">
    <source>
        <dbReference type="EMBL" id="PJJ57922.1"/>
    </source>
</evidence>
<sequence>MTLRLSDEDMQRLRARAEAEGTSMQDVAQRAIAQFLDGATRASLIEAALADTLERYPETLRRLGE</sequence>
<dbReference type="RefSeq" id="WP_039346927.1">
    <property type="nucleotide sequence ID" value="NZ_PGEZ01000001.1"/>
</dbReference>
<comment type="caution">
    <text evidence="1">The sequence shown here is derived from an EMBL/GenBank/DDBJ whole genome shotgun (WGS) entry which is preliminary data.</text>
</comment>
<dbReference type="AlphaFoldDB" id="A0A0B2BIQ9"/>
<name>A0A0B2BIQ9_9ACTN</name>
<dbReference type="InterPro" id="IPR010985">
    <property type="entry name" value="Ribbon_hlx_hlx"/>
</dbReference>
<dbReference type="GO" id="GO:0006355">
    <property type="term" value="P:regulation of DNA-templated transcription"/>
    <property type="evidence" value="ECO:0007669"/>
    <property type="project" value="InterPro"/>
</dbReference>
<keyword evidence="2" id="KW-1185">Reference proteome</keyword>
<dbReference type="EMBL" id="PGEZ01000001">
    <property type="protein sequence ID" value="PJJ57922.1"/>
    <property type="molecule type" value="Genomic_DNA"/>
</dbReference>
<dbReference type="Proteomes" id="UP000230842">
    <property type="component" value="Unassembled WGS sequence"/>
</dbReference>
<protein>
    <submittedName>
        <fullName evidence="1">Ribbon-helix-helix CopG family protein</fullName>
    </submittedName>
</protein>
<gene>
    <name evidence="1" type="ORF">CLV56_2161</name>
</gene>